<feature type="compositionally biased region" description="Polar residues" evidence="1">
    <location>
        <begin position="19"/>
        <end position="40"/>
    </location>
</feature>
<sequence length="40" mass="3999">MVDNKEPHLKGSSSSSSSAENLLQSTTGKSDGSSNDGTAS</sequence>
<proteinExistence type="predicted"/>
<name>A0A368S4R3_SETIT</name>
<gene>
    <name evidence="2" type="ORF">SETIT_8G053700v2</name>
</gene>
<reference evidence="2" key="1">
    <citation type="journal article" date="2012" name="Nat. Biotechnol.">
        <title>Reference genome sequence of the model plant Setaria.</title>
        <authorList>
            <person name="Bennetzen J.L."/>
            <person name="Schmutz J."/>
            <person name="Wang H."/>
            <person name="Percifield R."/>
            <person name="Hawkins J."/>
            <person name="Pontaroli A.C."/>
            <person name="Estep M."/>
            <person name="Feng L."/>
            <person name="Vaughn J.N."/>
            <person name="Grimwood J."/>
            <person name="Jenkins J."/>
            <person name="Barry K."/>
            <person name="Lindquist E."/>
            <person name="Hellsten U."/>
            <person name="Deshpande S."/>
            <person name="Wang X."/>
            <person name="Wu X."/>
            <person name="Mitros T."/>
            <person name="Triplett J."/>
            <person name="Yang X."/>
            <person name="Ye C.Y."/>
            <person name="Mauro-Herrera M."/>
            <person name="Wang L."/>
            <person name="Li P."/>
            <person name="Sharma M."/>
            <person name="Sharma R."/>
            <person name="Ronald P.C."/>
            <person name="Panaud O."/>
            <person name="Kellogg E.A."/>
            <person name="Brutnell T.P."/>
            <person name="Doust A.N."/>
            <person name="Tuskan G.A."/>
            <person name="Rokhsar D."/>
            <person name="Devos K.M."/>
        </authorList>
    </citation>
    <scope>NUCLEOTIDE SEQUENCE [LARGE SCALE GENOMIC DNA]</scope>
    <source>
        <strain evidence="2">Yugu1</strain>
    </source>
</reference>
<dbReference type="AlphaFoldDB" id="A0A368S4R3"/>
<organism evidence="2">
    <name type="scientific">Setaria italica</name>
    <name type="common">Foxtail millet</name>
    <name type="synonym">Panicum italicum</name>
    <dbReference type="NCBI Taxonomy" id="4555"/>
    <lineage>
        <taxon>Eukaryota</taxon>
        <taxon>Viridiplantae</taxon>
        <taxon>Streptophyta</taxon>
        <taxon>Embryophyta</taxon>
        <taxon>Tracheophyta</taxon>
        <taxon>Spermatophyta</taxon>
        <taxon>Magnoliopsida</taxon>
        <taxon>Liliopsida</taxon>
        <taxon>Poales</taxon>
        <taxon>Poaceae</taxon>
        <taxon>PACMAD clade</taxon>
        <taxon>Panicoideae</taxon>
        <taxon>Panicodae</taxon>
        <taxon>Paniceae</taxon>
        <taxon>Cenchrinae</taxon>
        <taxon>Setaria</taxon>
    </lineage>
</organism>
<accession>A0A368S4R3</accession>
<evidence type="ECO:0000256" key="1">
    <source>
        <dbReference type="SAM" id="MobiDB-lite"/>
    </source>
</evidence>
<evidence type="ECO:0000313" key="2">
    <source>
        <dbReference type="EMBL" id="RCV37323.1"/>
    </source>
</evidence>
<feature type="region of interest" description="Disordered" evidence="1">
    <location>
        <begin position="1"/>
        <end position="40"/>
    </location>
</feature>
<reference evidence="2" key="2">
    <citation type="submission" date="2015-07" db="EMBL/GenBank/DDBJ databases">
        <authorList>
            <person name="Noorani M."/>
        </authorList>
    </citation>
    <scope>NUCLEOTIDE SEQUENCE</scope>
    <source>
        <strain evidence="2">Yugu1</strain>
    </source>
</reference>
<protein>
    <submittedName>
        <fullName evidence="2">Uncharacterized protein</fullName>
    </submittedName>
</protein>
<dbReference type="EMBL" id="CM003535">
    <property type="protein sequence ID" value="RCV37323.1"/>
    <property type="molecule type" value="Genomic_DNA"/>
</dbReference>